<dbReference type="KEGG" id="dpf:ON006_16755"/>
<dbReference type="InterPro" id="IPR016181">
    <property type="entry name" value="Acyl_CoA_acyltransferase"/>
</dbReference>
<reference evidence="2" key="1">
    <citation type="submission" date="2022-11" db="EMBL/GenBank/DDBJ databases">
        <title>Dyadobacter pollutisoli sp. nov., isolated from plastic dumped soil.</title>
        <authorList>
            <person name="Kim J.M."/>
            <person name="Kim K.R."/>
            <person name="Lee J.K."/>
            <person name="Hao L."/>
            <person name="Jeon C.O."/>
        </authorList>
    </citation>
    <scope>NUCLEOTIDE SEQUENCE</scope>
    <source>
        <strain evidence="2">U1</strain>
    </source>
</reference>
<dbReference type="PANTHER" id="PTHR43792:SF1">
    <property type="entry name" value="N-ACETYLTRANSFERASE DOMAIN-CONTAINING PROTEIN"/>
    <property type="match status" value="1"/>
</dbReference>
<dbReference type="Gene3D" id="3.40.630.30">
    <property type="match status" value="1"/>
</dbReference>
<dbReference type="EMBL" id="CP112998">
    <property type="protein sequence ID" value="WAC09403.1"/>
    <property type="molecule type" value="Genomic_DNA"/>
</dbReference>
<keyword evidence="3" id="KW-1185">Reference proteome</keyword>
<proteinExistence type="predicted"/>
<dbReference type="PROSITE" id="PS51186">
    <property type="entry name" value="GNAT"/>
    <property type="match status" value="1"/>
</dbReference>
<dbReference type="CDD" id="cd04301">
    <property type="entry name" value="NAT_SF"/>
    <property type="match status" value="1"/>
</dbReference>
<sequence>MLILNFDPFPAFETERLRFHSLSMEHAEKLYHLRGNVLAMKYIGKPVLRSEAEAIELIDAYNRNLRERTGITWGISFKDAPGLIGTIGYHKTDPLNYRGEIGYMIHPDHWFKGIMSEALKKVLDYGFNEIGFHSIEAKINPENNQSRNILLKHNFVKEAYFKESFFENGTFHDTEVYSLIANPVH</sequence>
<dbReference type="Pfam" id="PF13302">
    <property type="entry name" value="Acetyltransf_3"/>
    <property type="match status" value="1"/>
</dbReference>
<dbReference type="Proteomes" id="UP001164653">
    <property type="component" value="Chromosome"/>
</dbReference>
<dbReference type="SUPFAM" id="SSF55729">
    <property type="entry name" value="Acyl-CoA N-acyltransferases (Nat)"/>
    <property type="match status" value="1"/>
</dbReference>
<gene>
    <name evidence="2" type="ORF">ON006_16755</name>
</gene>
<dbReference type="GO" id="GO:0016747">
    <property type="term" value="F:acyltransferase activity, transferring groups other than amino-acyl groups"/>
    <property type="evidence" value="ECO:0007669"/>
    <property type="project" value="InterPro"/>
</dbReference>
<dbReference type="RefSeq" id="WP_244822770.1">
    <property type="nucleotide sequence ID" value="NZ_CP112998.1"/>
</dbReference>
<organism evidence="2 3">
    <name type="scientific">Dyadobacter pollutisoli</name>
    <dbReference type="NCBI Taxonomy" id="2910158"/>
    <lineage>
        <taxon>Bacteria</taxon>
        <taxon>Pseudomonadati</taxon>
        <taxon>Bacteroidota</taxon>
        <taxon>Cytophagia</taxon>
        <taxon>Cytophagales</taxon>
        <taxon>Spirosomataceae</taxon>
        <taxon>Dyadobacter</taxon>
    </lineage>
</organism>
<evidence type="ECO:0000259" key="1">
    <source>
        <dbReference type="PROSITE" id="PS51186"/>
    </source>
</evidence>
<evidence type="ECO:0000313" key="3">
    <source>
        <dbReference type="Proteomes" id="UP001164653"/>
    </source>
</evidence>
<dbReference type="InterPro" id="IPR000182">
    <property type="entry name" value="GNAT_dom"/>
</dbReference>
<name>A0A9E8N619_9BACT</name>
<accession>A0A9E8N619</accession>
<protein>
    <submittedName>
        <fullName evidence="2">GNAT family N-acetyltransferase</fullName>
    </submittedName>
</protein>
<feature type="domain" description="N-acetyltransferase" evidence="1">
    <location>
        <begin position="17"/>
        <end position="183"/>
    </location>
</feature>
<dbReference type="PANTHER" id="PTHR43792">
    <property type="entry name" value="GNAT FAMILY, PUTATIVE (AFU_ORTHOLOGUE AFUA_3G00765)-RELATED-RELATED"/>
    <property type="match status" value="1"/>
</dbReference>
<dbReference type="AlphaFoldDB" id="A0A9E8N619"/>
<dbReference type="InterPro" id="IPR051531">
    <property type="entry name" value="N-acetyltransferase"/>
</dbReference>
<evidence type="ECO:0000313" key="2">
    <source>
        <dbReference type="EMBL" id="WAC09403.1"/>
    </source>
</evidence>